<reference evidence="1" key="1">
    <citation type="submission" date="2023-03" db="EMBL/GenBank/DDBJ databases">
        <title>Chromosome-level genomes of two armyworms, Mythimna separata and Mythimna loreyi, provide insights into the biosynthesis and reception of sex pheromones.</title>
        <authorList>
            <person name="Zhao H."/>
        </authorList>
    </citation>
    <scope>NUCLEOTIDE SEQUENCE</scope>
    <source>
        <strain evidence="1">BeijingLab</strain>
    </source>
</reference>
<organism evidence="1 2">
    <name type="scientific">Mythimna loreyi</name>
    <dbReference type="NCBI Taxonomy" id="667449"/>
    <lineage>
        <taxon>Eukaryota</taxon>
        <taxon>Metazoa</taxon>
        <taxon>Ecdysozoa</taxon>
        <taxon>Arthropoda</taxon>
        <taxon>Hexapoda</taxon>
        <taxon>Insecta</taxon>
        <taxon>Pterygota</taxon>
        <taxon>Neoptera</taxon>
        <taxon>Endopterygota</taxon>
        <taxon>Lepidoptera</taxon>
        <taxon>Glossata</taxon>
        <taxon>Ditrysia</taxon>
        <taxon>Noctuoidea</taxon>
        <taxon>Noctuidae</taxon>
        <taxon>Noctuinae</taxon>
        <taxon>Hadenini</taxon>
        <taxon>Mythimna</taxon>
    </lineage>
</organism>
<keyword evidence="2" id="KW-1185">Reference proteome</keyword>
<proteinExistence type="predicted"/>
<accession>A0ACC2R0X9</accession>
<dbReference type="Proteomes" id="UP001231649">
    <property type="component" value="Chromosome 7"/>
</dbReference>
<comment type="caution">
    <text evidence="1">The sequence shown here is derived from an EMBL/GenBank/DDBJ whole genome shotgun (WGS) entry which is preliminary data.</text>
</comment>
<name>A0ACC2R0X9_9NEOP</name>
<protein>
    <submittedName>
        <fullName evidence="1">Uncharacterized protein</fullName>
    </submittedName>
</protein>
<gene>
    <name evidence="1" type="ORF">PYW08_015491</name>
</gene>
<sequence length="247" mass="26832">MYKMKYSILFLTFVSFLSDSLALWCYQCTAATPGCMEPFNWRGVGYLGNPCPDNEDICVKLIERKGAQEVITRDCLSNFRAFRTDIPADTYEGCRPAARDVNLANYVNNTIKELDIKRDWRGITHNIKSKSATAVFWENKHAAQPSIYSDTTAANSSKAAANSSKAAANSSKAAANSSKAAANSSKAAANSSKAAANSSKAAANSSKDAAVSFYLLQFDVHLTNFIPPSEVISENYEKAVHSIHEDS</sequence>
<evidence type="ECO:0000313" key="1">
    <source>
        <dbReference type="EMBL" id="KAJ8727094.1"/>
    </source>
</evidence>
<dbReference type="EMBL" id="CM056783">
    <property type="protein sequence ID" value="KAJ8727094.1"/>
    <property type="molecule type" value="Genomic_DNA"/>
</dbReference>
<evidence type="ECO:0000313" key="2">
    <source>
        <dbReference type="Proteomes" id="UP001231649"/>
    </source>
</evidence>